<evidence type="ECO:0000313" key="5">
    <source>
        <dbReference type="EMBL" id="CAE8610893.1"/>
    </source>
</evidence>
<reference evidence="5" key="1">
    <citation type="submission" date="2021-02" db="EMBL/GenBank/DDBJ databases">
        <authorList>
            <person name="Dougan E. K."/>
            <person name="Rhodes N."/>
            <person name="Thang M."/>
            <person name="Chan C."/>
        </authorList>
    </citation>
    <scope>NUCLEOTIDE SEQUENCE</scope>
</reference>
<keyword evidence="1" id="KW-0802">TPR repeat</keyword>
<dbReference type="InterPro" id="IPR019734">
    <property type="entry name" value="TPR_rpt"/>
</dbReference>
<feature type="non-terminal residue" evidence="5">
    <location>
        <position position="1"/>
    </location>
</feature>
<dbReference type="InterPro" id="IPR011990">
    <property type="entry name" value="TPR-like_helical_dom_sf"/>
</dbReference>
<dbReference type="InterPro" id="IPR052943">
    <property type="entry name" value="TMTC_O-mannosyl-trnsfr"/>
</dbReference>
<evidence type="ECO:0000259" key="3">
    <source>
        <dbReference type="Pfam" id="PF01755"/>
    </source>
</evidence>
<dbReference type="PANTHER" id="PTHR44809">
    <property type="match status" value="1"/>
</dbReference>
<dbReference type="SMART" id="SM00028">
    <property type="entry name" value="TPR"/>
    <property type="match status" value="5"/>
</dbReference>
<evidence type="ECO:0000256" key="1">
    <source>
        <dbReference type="PROSITE-ProRule" id="PRU00339"/>
    </source>
</evidence>
<evidence type="ECO:0000256" key="2">
    <source>
        <dbReference type="SAM" id="SignalP"/>
    </source>
</evidence>
<dbReference type="Pfam" id="PF25342">
    <property type="entry name" value="GT_PLOD"/>
    <property type="match status" value="1"/>
</dbReference>
<keyword evidence="2" id="KW-0732">Signal</keyword>
<feature type="chain" id="PRO_5032770579" description="Tetratricopeptide repeat protein" evidence="2">
    <location>
        <begin position="22"/>
        <end position="1006"/>
    </location>
</feature>
<gene>
    <name evidence="5" type="ORF">PGLA1383_LOCUS28705</name>
</gene>
<protein>
    <recommendedName>
        <fullName evidence="7">Tetratricopeptide repeat protein</fullName>
    </recommendedName>
</protein>
<dbReference type="Proteomes" id="UP000654075">
    <property type="component" value="Unassembled WGS sequence"/>
</dbReference>
<dbReference type="PROSITE" id="PS50005">
    <property type="entry name" value="TPR"/>
    <property type="match status" value="1"/>
</dbReference>
<dbReference type="EMBL" id="CAJNNV010024861">
    <property type="protein sequence ID" value="CAE8610893.1"/>
    <property type="molecule type" value="Genomic_DNA"/>
</dbReference>
<organism evidence="5 6">
    <name type="scientific">Polarella glacialis</name>
    <name type="common">Dinoflagellate</name>
    <dbReference type="NCBI Taxonomy" id="89957"/>
    <lineage>
        <taxon>Eukaryota</taxon>
        <taxon>Sar</taxon>
        <taxon>Alveolata</taxon>
        <taxon>Dinophyceae</taxon>
        <taxon>Suessiales</taxon>
        <taxon>Suessiaceae</taxon>
        <taxon>Polarella</taxon>
    </lineage>
</organism>
<dbReference type="AlphaFoldDB" id="A0A813FBE3"/>
<dbReference type="PANTHER" id="PTHR44809:SF1">
    <property type="entry name" value="PROTEIN O-MANNOSYL-TRANSFERASE TMTC1"/>
    <property type="match status" value="1"/>
</dbReference>
<keyword evidence="6" id="KW-1185">Reference proteome</keyword>
<dbReference type="InterPro" id="IPR057589">
    <property type="entry name" value="GT_PLOD"/>
</dbReference>
<dbReference type="Gene3D" id="1.25.40.10">
    <property type="entry name" value="Tetratricopeptide repeat domain"/>
    <property type="match status" value="3"/>
</dbReference>
<feature type="signal peptide" evidence="2">
    <location>
        <begin position="1"/>
        <end position="21"/>
    </location>
</feature>
<sequence length="1006" mass="109116">MGVRARRFVSFVCLLAAPAVAGAPAASNWQAAQAALESGQLQEAEQLYLAALEAEPGSTEALNNLGVLAGRRGALEEADARYRRAAELEPRHGAFQANLGIVALQRGLWGQAAPSLRRAIALGQTAPQVHLALGSTLRQLSAFAEAEVVLRAILRGEETGLSPQMAADARAELQLIPSTMRSSDEGLSDASVDVDIQVFTAATSVATRTAGEPGLEMLLHSAEARRIGWAQLMTLRRWGDDFSIKLEVLADMARRAHSKDSLLLMVDAYDVVFSPTFSLAQLRKEFEALGSPIVLAAEALCEADTCAVAGGKTNSDPKDIGDFQDELRFLNSGLLLGRAGALLKVLERNPWQSQIPLDDQTWWGQVWQKETDLVVVDSARRLFSCPTRAVLAGDGLQILGHHSGELPSAELRLRAGQAVQALGRDGLPRSEPLLLHFPGRSRPLLRPAYATLFPDAFSARGTAQASEPSGALLATPPMKLQPKLQPPSEVRVVGTPLREGPWRCTRKVLPDDQRAALCSGGKVVVDQVYVANLESRPDRLRAVAEEFERVGLRAARFPSVPANSIPRAEQERHDKSALRGIPKGHLACFLTHLALWREVLAKGWESAWIFEDDAVLVDPELRHLAQRVEELRGVDAGWHMAYTGRNPVSVSRALLLHEQILHHWPDREDRYVSPRIVDPGTSEGLWGYLLSARGAAVLVPIFEEMLERGITHDVDLALHLAGPRAALRLYAFEPTLSGQAEADTFSDTSDISRGRKQLLLGHQFLGGGRFAEAEVRLRSAVLDLEGIGRQSEGSRSVGGRAQRSDADVYLQEALRYLAASLDQQTLRSTSGSAATAEAEAAFRRAVEMAEQDGLVIPRTALWGSLADFCYFLSSHGRHGEAAPLCQRSLQLSREAQDADGQCAALEYLGILHGMKGEVELAEQRLREAVAVARGEGPSGGAKAKVIRLCSAYTNLCIFFWQQTRLQEAEEACQSCVDLGQGMGARGPLEQIQAERRAAALSGRTSV</sequence>
<dbReference type="OrthoDB" id="47375at2759"/>
<evidence type="ECO:0000259" key="4">
    <source>
        <dbReference type="Pfam" id="PF25342"/>
    </source>
</evidence>
<feature type="domain" description="Glycosyl transferase family 25" evidence="3">
    <location>
        <begin position="527"/>
        <end position="704"/>
    </location>
</feature>
<proteinExistence type="predicted"/>
<evidence type="ECO:0008006" key="7">
    <source>
        <dbReference type="Google" id="ProtNLM"/>
    </source>
</evidence>
<dbReference type="Pfam" id="PF01755">
    <property type="entry name" value="Glyco_transf_25"/>
    <property type="match status" value="1"/>
</dbReference>
<feature type="repeat" description="TPR" evidence="1">
    <location>
        <begin position="59"/>
        <end position="92"/>
    </location>
</feature>
<dbReference type="Pfam" id="PF13432">
    <property type="entry name" value="TPR_16"/>
    <property type="match status" value="2"/>
</dbReference>
<accession>A0A813FBE3</accession>
<feature type="domain" description="PLOD1-3-like GT" evidence="4">
    <location>
        <begin position="245"/>
        <end position="370"/>
    </location>
</feature>
<evidence type="ECO:0000313" key="6">
    <source>
        <dbReference type="Proteomes" id="UP000654075"/>
    </source>
</evidence>
<name>A0A813FBE3_POLGL</name>
<comment type="caution">
    <text evidence="5">The sequence shown here is derived from an EMBL/GenBank/DDBJ whole genome shotgun (WGS) entry which is preliminary data.</text>
</comment>
<dbReference type="CDD" id="cd06532">
    <property type="entry name" value="Glyco_transf_25"/>
    <property type="match status" value="1"/>
</dbReference>
<dbReference type="SUPFAM" id="SSF48452">
    <property type="entry name" value="TPR-like"/>
    <property type="match status" value="1"/>
</dbReference>
<dbReference type="InterPro" id="IPR002654">
    <property type="entry name" value="Glyco_trans_25"/>
</dbReference>